<keyword evidence="7" id="KW-1185">Reference proteome</keyword>
<dbReference type="EMBL" id="CP133622">
    <property type="protein sequence ID" value="WMV55732.1"/>
    <property type="molecule type" value="Genomic_DNA"/>
</dbReference>
<comment type="subcellular location">
    <subcellularLocation>
        <location evidence="2">Cytoplasm</location>
    </subcellularLocation>
    <subcellularLocation>
        <location evidence="1">Nucleus</location>
    </subcellularLocation>
</comment>
<dbReference type="Proteomes" id="UP001234989">
    <property type="component" value="Chromosome 11"/>
</dbReference>
<keyword evidence="3" id="KW-0963">Cytoplasm</keyword>
<evidence type="ECO:0000313" key="6">
    <source>
        <dbReference type="EMBL" id="WMV55732.1"/>
    </source>
</evidence>
<dbReference type="PANTHER" id="PTHR15651:SF7">
    <property type="entry name" value="ARMADILLO REPEAT-CONTAINING PROTEIN 8"/>
    <property type="match status" value="1"/>
</dbReference>
<dbReference type="AlphaFoldDB" id="A0AAF0UZT1"/>
<name>A0AAF0UZT1_SOLVR</name>
<dbReference type="GO" id="GO:0005634">
    <property type="term" value="C:nucleus"/>
    <property type="evidence" value="ECO:0007669"/>
    <property type="project" value="UniProtKB-SubCell"/>
</dbReference>
<accession>A0AAF0UZT1</accession>
<dbReference type="InterPro" id="IPR011989">
    <property type="entry name" value="ARM-like"/>
</dbReference>
<dbReference type="InterPro" id="IPR016024">
    <property type="entry name" value="ARM-type_fold"/>
</dbReference>
<keyword evidence="5" id="KW-0539">Nucleus</keyword>
<dbReference type="SUPFAM" id="SSF48371">
    <property type="entry name" value="ARM repeat"/>
    <property type="match status" value="2"/>
</dbReference>
<dbReference type="PANTHER" id="PTHR15651">
    <property type="entry name" value="ARMADILLO REPEAT-CONTAINING PROTEIN 8"/>
    <property type="match status" value="1"/>
</dbReference>
<evidence type="ECO:0000313" key="7">
    <source>
        <dbReference type="Proteomes" id="UP001234989"/>
    </source>
</evidence>
<evidence type="ECO:0000256" key="1">
    <source>
        <dbReference type="ARBA" id="ARBA00004123"/>
    </source>
</evidence>
<proteinExistence type="predicted"/>
<evidence type="ECO:0000256" key="4">
    <source>
        <dbReference type="ARBA" id="ARBA00022737"/>
    </source>
</evidence>
<organism evidence="6 7">
    <name type="scientific">Solanum verrucosum</name>
    <dbReference type="NCBI Taxonomy" id="315347"/>
    <lineage>
        <taxon>Eukaryota</taxon>
        <taxon>Viridiplantae</taxon>
        <taxon>Streptophyta</taxon>
        <taxon>Embryophyta</taxon>
        <taxon>Tracheophyta</taxon>
        <taxon>Spermatophyta</taxon>
        <taxon>Magnoliopsida</taxon>
        <taxon>eudicotyledons</taxon>
        <taxon>Gunneridae</taxon>
        <taxon>Pentapetalae</taxon>
        <taxon>asterids</taxon>
        <taxon>lamiids</taxon>
        <taxon>Solanales</taxon>
        <taxon>Solanaceae</taxon>
        <taxon>Solanoideae</taxon>
        <taxon>Solaneae</taxon>
        <taxon>Solanum</taxon>
    </lineage>
</organism>
<evidence type="ECO:0000256" key="5">
    <source>
        <dbReference type="ARBA" id="ARBA00023242"/>
    </source>
</evidence>
<evidence type="ECO:0000256" key="3">
    <source>
        <dbReference type="ARBA" id="ARBA00022490"/>
    </source>
</evidence>
<dbReference type="GO" id="GO:0034657">
    <property type="term" value="C:GID complex"/>
    <property type="evidence" value="ECO:0007669"/>
    <property type="project" value="TreeGrafter"/>
</dbReference>
<protein>
    <recommendedName>
        <fullName evidence="8">Armadillo repeat-containing protein 8</fullName>
    </recommendedName>
</protein>
<keyword evidence="4" id="KW-0677">Repeat</keyword>
<reference evidence="6" key="1">
    <citation type="submission" date="2023-08" db="EMBL/GenBank/DDBJ databases">
        <title>A de novo genome assembly of Solanum verrucosum Schlechtendal, a Mexican diploid species geographically isolated from the other diploid A-genome species in potato relatives.</title>
        <authorList>
            <person name="Hosaka K."/>
        </authorList>
    </citation>
    <scope>NUCLEOTIDE SEQUENCE</scope>
    <source>
        <tissue evidence="6">Young leaves</tissue>
    </source>
</reference>
<evidence type="ECO:0008006" key="8">
    <source>
        <dbReference type="Google" id="ProtNLM"/>
    </source>
</evidence>
<dbReference type="InterPro" id="IPR000225">
    <property type="entry name" value="Armadillo"/>
</dbReference>
<gene>
    <name evidence="6" type="ORF">MTR67_049117</name>
</gene>
<dbReference type="GO" id="GO:0005737">
    <property type="term" value="C:cytoplasm"/>
    <property type="evidence" value="ECO:0007669"/>
    <property type="project" value="UniProtKB-SubCell"/>
</dbReference>
<dbReference type="GO" id="GO:0043161">
    <property type="term" value="P:proteasome-mediated ubiquitin-dependent protein catabolic process"/>
    <property type="evidence" value="ECO:0007669"/>
    <property type="project" value="TreeGrafter"/>
</dbReference>
<dbReference type="Gene3D" id="1.25.10.10">
    <property type="entry name" value="Leucine-rich Repeat Variant"/>
    <property type="match status" value="2"/>
</dbReference>
<dbReference type="Pfam" id="PF00514">
    <property type="entry name" value="Arm"/>
    <property type="match status" value="1"/>
</dbReference>
<dbReference type="SMART" id="SM00185">
    <property type="entry name" value="ARM"/>
    <property type="match status" value="4"/>
</dbReference>
<sequence length="745" mass="81617">MQVVGAAARSLKFIYQSKLAPRYDFLQGNNMEFIQSLLNSENENVTGLGASIITHSCWTSMEQKALSDAGIIKKLTCMLGGSVTQKDASLESLATILKGNPEVISKFTEPENGGALGTVTELTKDKNARTRLLACICLIVIKNSAPSCLQDLRIKTKLILILLELLDDDQVGDEAPFALSSLIAEKEDLQVLAFEANVIDKLVNHLRKAPVLSRRLEGILIALANMCSRLERCRDRLLSLEEVIEAKYEMENHWSTNMVTNTYGTSLWRTIRNLWPKLRGSCRIKIGNGVKVSFWEDSWLEQGPLKPLFPDVFILNQHQRATVAENSTELWNNSGEEILSKTVWNGKITSKEDSMSRGLTRSSTFFFETGCFDSGNSHEGVPPKPSSSGTRWRICGLGRRFKPYPPSLEGCDWSKGMGLEFDSTTHGGELDCAAADGTCTGSAMKFVTDALSQDSGEVRAAACVCLKNVSRSVKNLSAGLFMNESFVAPLVQLLFDDLTFVQVSALDAISNIVVDFLAHKTMFMKCGGVKQLVQLSKSMDATIRVKAVCALRNLTFLVSVKCKEEILSELTQLTLRSLICDPEACVQEQALALVCNLVDGPLDSIQHVFAEDALLLHAVGQQLQSASKAEVLIQGMYVFTNVASGNEVHKEAVMQELFPPLANECESIMSKFLHSDDSRLRTAAVWALVNLTFPSSSGAFGRVMKLRNAGIVSQLKNMVNDPCLDVKLRARTALGQSITSGDGST</sequence>
<dbReference type="InterPro" id="IPR038739">
    <property type="entry name" value="ARMC8/Vid28"/>
</dbReference>
<evidence type="ECO:0000256" key="2">
    <source>
        <dbReference type="ARBA" id="ARBA00004496"/>
    </source>
</evidence>